<gene>
    <name evidence="2" type="ORF">EEDITHA_LOCUS6267</name>
</gene>
<sequence length="151" mass="16669">MTSLTLMFLVVGLAINLGNVQALSNDDKENIHAGILPFIVECSKEYGVTEEQIKEAKESGQADSFDPCLIGCIFKKIGVIDDKGLFNPDKSEELTKKVLPNEDDQKKALEFIDSCKSVNDEDVSDGEKGCDRAKLLYECFAPIRDEFVKAS</sequence>
<accession>A0AAU9TVI5</accession>
<dbReference type="InterPro" id="IPR006170">
    <property type="entry name" value="PBP/GOBP"/>
</dbReference>
<dbReference type="Pfam" id="PF01395">
    <property type="entry name" value="PBP_GOBP"/>
    <property type="match status" value="1"/>
</dbReference>
<dbReference type="SUPFAM" id="SSF47565">
    <property type="entry name" value="Insect pheromone/odorant-binding proteins"/>
    <property type="match status" value="1"/>
</dbReference>
<evidence type="ECO:0000256" key="1">
    <source>
        <dbReference type="SAM" id="SignalP"/>
    </source>
</evidence>
<dbReference type="SMART" id="SM00708">
    <property type="entry name" value="PhBP"/>
    <property type="match status" value="1"/>
</dbReference>
<dbReference type="Proteomes" id="UP001153954">
    <property type="component" value="Unassembled WGS sequence"/>
</dbReference>
<feature type="chain" id="PRO_5043784699" evidence="1">
    <location>
        <begin position="23"/>
        <end position="151"/>
    </location>
</feature>
<evidence type="ECO:0000313" key="3">
    <source>
        <dbReference type="Proteomes" id="UP001153954"/>
    </source>
</evidence>
<feature type="signal peptide" evidence="1">
    <location>
        <begin position="1"/>
        <end position="22"/>
    </location>
</feature>
<reference evidence="2" key="1">
    <citation type="submission" date="2022-03" db="EMBL/GenBank/DDBJ databases">
        <authorList>
            <person name="Tunstrom K."/>
        </authorList>
    </citation>
    <scope>NUCLEOTIDE SEQUENCE</scope>
</reference>
<dbReference type="AlphaFoldDB" id="A0AAU9TVI5"/>
<dbReference type="InterPro" id="IPR036728">
    <property type="entry name" value="PBP_GOBP_sf"/>
</dbReference>
<name>A0AAU9TVI5_EUPED</name>
<dbReference type="CDD" id="cd23992">
    <property type="entry name" value="PBP_GOBP"/>
    <property type="match status" value="1"/>
</dbReference>
<evidence type="ECO:0000313" key="2">
    <source>
        <dbReference type="EMBL" id="CAH2090297.1"/>
    </source>
</evidence>
<dbReference type="EMBL" id="CAKOGL010000009">
    <property type="protein sequence ID" value="CAH2090297.1"/>
    <property type="molecule type" value="Genomic_DNA"/>
</dbReference>
<dbReference type="Gene3D" id="1.10.238.20">
    <property type="entry name" value="Pheromone/general odorant binding protein domain"/>
    <property type="match status" value="1"/>
</dbReference>
<dbReference type="GO" id="GO:0005549">
    <property type="term" value="F:odorant binding"/>
    <property type="evidence" value="ECO:0007669"/>
    <property type="project" value="InterPro"/>
</dbReference>
<proteinExistence type="predicted"/>
<protein>
    <submittedName>
        <fullName evidence="2">Uncharacterized protein</fullName>
    </submittedName>
</protein>
<keyword evidence="1" id="KW-0732">Signal</keyword>
<comment type="caution">
    <text evidence="2">The sequence shown here is derived from an EMBL/GenBank/DDBJ whole genome shotgun (WGS) entry which is preliminary data.</text>
</comment>
<organism evidence="2 3">
    <name type="scientific">Euphydryas editha</name>
    <name type="common">Edith's checkerspot</name>
    <dbReference type="NCBI Taxonomy" id="104508"/>
    <lineage>
        <taxon>Eukaryota</taxon>
        <taxon>Metazoa</taxon>
        <taxon>Ecdysozoa</taxon>
        <taxon>Arthropoda</taxon>
        <taxon>Hexapoda</taxon>
        <taxon>Insecta</taxon>
        <taxon>Pterygota</taxon>
        <taxon>Neoptera</taxon>
        <taxon>Endopterygota</taxon>
        <taxon>Lepidoptera</taxon>
        <taxon>Glossata</taxon>
        <taxon>Ditrysia</taxon>
        <taxon>Papilionoidea</taxon>
        <taxon>Nymphalidae</taxon>
        <taxon>Nymphalinae</taxon>
        <taxon>Euphydryas</taxon>
    </lineage>
</organism>
<keyword evidence="3" id="KW-1185">Reference proteome</keyword>